<dbReference type="Pfam" id="PF00400">
    <property type="entry name" value="WD40"/>
    <property type="match status" value="1"/>
</dbReference>
<accession>A0AAV2BT88</accession>
<dbReference type="AlphaFoldDB" id="A0AAV2BT88"/>
<evidence type="ECO:0000313" key="2">
    <source>
        <dbReference type="EMBL" id="CAL1299087.1"/>
    </source>
</evidence>
<dbReference type="SMART" id="SM00320">
    <property type="entry name" value="WD40"/>
    <property type="match status" value="1"/>
</dbReference>
<feature type="repeat" description="WD" evidence="1">
    <location>
        <begin position="26"/>
        <end position="61"/>
    </location>
</feature>
<dbReference type="InterPro" id="IPR015943">
    <property type="entry name" value="WD40/YVTN_repeat-like_dom_sf"/>
</dbReference>
<dbReference type="Gene3D" id="2.130.10.10">
    <property type="entry name" value="YVTN repeat-like/Quinoprotein amine dehydrogenase"/>
    <property type="match status" value="1"/>
</dbReference>
<gene>
    <name evidence="2" type="ORF">LARSCL_LOCUS21143</name>
</gene>
<reference evidence="2 3" key="1">
    <citation type="submission" date="2024-04" db="EMBL/GenBank/DDBJ databases">
        <authorList>
            <person name="Rising A."/>
            <person name="Reimegard J."/>
            <person name="Sonavane S."/>
            <person name="Akerstrom W."/>
            <person name="Nylinder S."/>
            <person name="Hedman E."/>
            <person name="Kallberg Y."/>
        </authorList>
    </citation>
    <scope>NUCLEOTIDE SEQUENCE [LARGE SCALE GENOMIC DNA]</scope>
</reference>
<dbReference type="EMBL" id="CAXIEN010000484">
    <property type="protein sequence ID" value="CAL1299087.1"/>
    <property type="molecule type" value="Genomic_DNA"/>
</dbReference>
<dbReference type="Proteomes" id="UP001497382">
    <property type="component" value="Unassembled WGS sequence"/>
</dbReference>
<dbReference type="PROSITE" id="PS50082">
    <property type="entry name" value="WD_REPEATS_2"/>
    <property type="match status" value="1"/>
</dbReference>
<comment type="caution">
    <text evidence="2">The sequence shown here is derived from an EMBL/GenBank/DDBJ whole genome shotgun (WGS) entry which is preliminary data.</text>
</comment>
<dbReference type="PROSITE" id="PS50294">
    <property type="entry name" value="WD_REPEATS_REGION"/>
    <property type="match status" value="1"/>
</dbReference>
<dbReference type="InterPro" id="IPR001680">
    <property type="entry name" value="WD40_rpt"/>
</dbReference>
<organism evidence="2 3">
    <name type="scientific">Larinioides sclopetarius</name>
    <dbReference type="NCBI Taxonomy" id="280406"/>
    <lineage>
        <taxon>Eukaryota</taxon>
        <taxon>Metazoa</taxon>
        <taxon>Ecdysozoa</taxon>
        <taxon>Arthropoda</taxon>
        <taxon>Chelicerata</taxon>
        <taxon>Arachnida</taxon>
        <taxon>Araneae</taxon>
        <taxon>Araneomorphae</taxon>
        <taxon>Entelegynae</taxon>
        <taxon>Araneoidea</taxon>
        <taxon>Araneidae</taxon>
        <taxon>Larinioides</taxon>
    </lineage>
</organism>
<dbReference type="InterPro" id="IPR036322">
    <property type="entry name" value="WD40_repeat_dom_sf"/>
</dbReference>
<dbReference type="SUPFAM" id="SSF50978">
    <property type="entry name" value="WD40 repeat-like"/>
    <property type="match status" value="1"/>
</dbReference>
<keyword evidence="3" id="KW-1185">Reference proteome</keyword>
<evidence type="ECO:0000313" key="3">
    <source>
        <dbReference type="Proteomes" id="UP001497382"/>
    </source>
</evidence>
<evidence type="ECO:0000256" key="1">
    <source>
        <dbReference type="PROSITE-ProRule" id="PRU00221"/>
    </source>
</evidence>
<keyword evidence="1" id="KW-0853">WD repeat</keyword>
<name>A0AAV2BT88_9ARAC</name>
<protein>
    <submittedName>
        <fullName evidence="2">Uncharacterized protein</fullName>
    </submittedName>
</protein>
<proteinExistence type="predicted"/>
<sequence length="61" mass="6970">MNLQAFSIWMTPVAVDIIAEKVFTHSNEHSDQVWSARYNHNGSKIVSVSDDRTINIYDCLT</sequence>